<dbReference type="Gene3D" id="3.30.70.1320">
    <property type="entry name" value="Multidrug efflux transporter AcrB pore domain like"/>
    <property type="match status" value="1"/>
</dbReference>
<dbReference type="PRINTS" id="PR00702">
    <property type="entry name" value="ACRIFLAVINRP"/>
</dbReference>
<dbReference type="SUPFAM" id="SSF82693">
    <property type="entry name" value="Multidrug efflux transporter AcrB pore domain, PN1, PN2, PC1 and PC2 subdomains"/>
    <property type="match status" value="3"/>
</dbReference>
<dbReference type="Pfam" id="PF00873">
    <property type="entry name" value="ACR_tran"/>
    <property type="match status" value="1"/>
</dbReference>
<dbReference type="Gene3D" id="3.30.2090.10">
    <property type="entry name" value="Multidrug efflux transporter AcrB TolC docking domain, DN and DC subdomains"/>
    <property type="match status" value="2"/>
</dbReference>
<sequence>MNPAKFALEQRTTTIILSLITIGVGMYAYTRLGRLEFPDFVIKEVVVTTPYPGASAEEVEQQVTDVLEENIQSLGELKEVRSTSQDGLSIIHAEMKDKYRGDADLQQIWDKLRRKVNDIQGSLPPGAGPSIVNDDFSDVYGLFFSLSGEDYSYKELKEYAEELKKNLVLCQDVAKISFWGLQPEVIYIEIPQARMAELGISPQAILQLLQSQDVVQPSGHVRMGEDYIRIEPTGSFNSEERIGELLIAAPGVGGSIRLRDIATIRRDYLDPARSLMRFNGKPAIGLGVSTVAGGNAVTMGDAVKARLAELEPMRPPGLEVETIYDQGATVNVAINGFMINLIESVLIVIVLLLIFMGWRSGLLIGFVLVMTILGDFIYMWLAEITLQKISLGALILALGMLVDNAIVVVEGVLIKLQRGIDHKTAAIDTVAQTQMPLLGATFIASLAFAAIGLAPGNVGEFCSSLFWVLGSSLMISWLTAVTVTPLLCVWMLKAPAADQADKDPYDSTFFHIYRSLLDRIIRLWPVSLAAVAAAVVAAGIGFAYVPNFFFPESSQPLFTVDLYRPEGTHIEETSATMRSIEEHLNSEEHVKRVTTFIGQGALRFILTYSPKDPNSSYGSLVVYTDDLESMPDVMERLKTYLARAFPDSEYVVQRWKDGPPYDYAIEARFRGPDPIVLRDLADQAMVKMREANCTPTRHNWRNRTTVLRPEFSEVKARSVGITRNDVAQALRANFGGQTVGVYREENDLLPIMLRSPAEEHTNYQKAREVYVWSAITGQPVSLNSVLDWNEDRPGSEDALIHRRHREREITAQCNPSSGLASVTMRTLQPEIENIKLPAGYTLEWGGELDASADGQEPLAKMFPICLAGMFVILICLFNQVREPIVIFLCLPLISIGVTAGLLITGLPFGFMSILGYLGLSGMLIKNAIVLIDEIEVNKHAGLHPYQAVLDAGVSRLRPVAMASGTTVLGMAPLVWDPFYKGMAATVASGLIGSTILILLVLPLFYVLAFWIKREESPAAKPATTPAPVATEPEETEE</sequence>
<dbReference type="InterPro" id="IPR027463">
    <property type="entry name" value="AcrB_DN_DC_subdom"/>
</dbReference>
<evidence type="ECO:0000313" key="4">
    <source>
        <dbReference type="Proteomes" id="UP000315750"/>
    </source>
</evidence>
<dbReference type="PANTHER" id="PTHR32063:SF18">
    <property type="entry name" value="CATION EFFLUX SYSTEM PROTEIN"/>
    <property type="match status" value="1"/>
</dbReference>
<keyword evidence="2" id="KW-0472">Membrane</keyword>
<protein>
    <submittedName>
        <fullName evidence="3">Multidrug export protein AcrF</fullName>
    </submittedName>
</protein>
<dbReference type="AlphaFoldDB" id="A0A518AR99"/>
<keyword evidence="2" id="KW-1133">Transmembrane helix</keyword>
<feature type="region of interest" description="Disordered" evidence="1">
    <location>
        <begin position="1017"/>
        <end position="1037"/>
    </location>
</feature>
<evidence type="ECO:0000256" key="1">
    <source>
        <dbReference type="SAM" id="MobiDB-lite"/>
    </source>
</evidence>
<evidence type="ECO:0000256" key="2">
    <source>
        <dbReference type="SAM" id="Phobius"/>
    </source>
</evidence>
<dbReference type="SUPFAM" id="SSF82866">
    <property type="entry name" value="Multidrug efflux transporter AcrB transmembrane domain"/>
    <property type="match status" value="2"/>
</dbReference>
<dbReference type="Gene3D" id="3.30.70.1440">
    <property type="entry name" value="Multidrug efflux transporter AcrB pore domain"/>
    <property type="match status" value="1"/>
</dbReference>
<keyword evidence="2" id="KW-0812">Transmembrane</keyword>
<dbReference type="Gene3D" id="1.20.1640.10">
    <property type="entry name" value="Multidrug efflux transporter AcrB transmembrane domain"/>
    <property type="match status" value="2"/>
</dbReference>
<dbReference type="Gene3D" id="3.30.70.1430">
    <property type="entry name" value="Multidrug efflux transporter AcrB pore domain"/>
    <property type="match status" value="2"/>
</dbReference>
<dbReference type="SUPFAM" id="SSF82714">
    <property type="entry name" value="Multidrug efflux transporter AcrB TolC docking domain, DN and DC subdomains"/>
    <property type="match status" value="2"/>
</dbReference>
<feature type="transmembrane region" description="Helical" evidence="2">
    <location>
        <begin position="523"/>
        <end position="545"/>
    </location>
</feature>
<dbReference type="KEGG" id="amuc:Pan181_34660"/>
<feature type="compositionally biased region" description="Low complexity" evidence="1">
    <location>
        <begin position="1018"/>
        <end position="1030"/>
    </location>
</feature>
<dbReference type="InterPro" id="IPR001036">
    <property type="entry name" value="Acrflvin-R"/>
</dbReference>
<accession>A0A518AR99</accession>
<reference evidence="3 4" key="1">
    <citation type="submission" date="2019-02" db="EMBL/GenBank/DDBJ databases">
        <title>Deep-cultivation of Planctomycetes and their phenomic and genomic characterization uncovers novel biology.</title>
        <authorList>
            <person name="Wiegand S."/>
            <person name="Jogler M."/>
            <person name="Boedeker C."/>
            <person name="Pinto D."/>
            <person name="Vollmers J."/>
            <person name="Rivas-Marin E."/>
            <person name="Kohn T."/>
            <person name="Peeters S.H."/>
            <person name="Heuer A."/>
            <person name="Rast P."/>
            <person name="Oberbeckmann S."/>
            <person name="Bunk B."/>
            <person name="Jeske O."/>
            <person name="Meyerdierks A."/>
            <person name="Storesund J.E."/>
            <person name="Kallscheuer N."/>
            <person name="Luecker S."/>
            <person name="Lage O.M."/>
            <person name="Pohl T."/>
            <person name="Merkel B.J."/>
            <person name="Hornburger P."/>
            <person name="Mueller R.-W."/>
            <person name="Bruemmer F."/>
            <person name="Labrenz M."/>
            <person name="Spormann A.M."/>
            <person name="Op den Camp H."/>
            <person name="Overmann J."/>
            <person name="Amann R."/>
            <person name="Jetten M.S.M."/>
            <person name="Mascher T."/>
            <person name="Medema M.H."/>
            <person name="Devos D.P."/>
            <person name="Kaster A.-K."/>
            <person name="Ovreas L."/>
            <person name="Rohde M."/>
            <person name="Galperin M.Y."/>
            <person name="Jogler C."/>
        </authorList>
    </citation>
    <scope>NUCLEOTIDE SEQUENCE [LARGE SCALE GENOMIC DNA]</scope>
    <source>
        <strain evidence="3 4">Pan181</strain>
    </source>
</reference>
<name>A0A518AR99_9BACT</name>
<feature type="transmembrane region" description="Helical" evidence="2">
    <location>
        <begin position="435"/>
        <end position="454"/>
    </location>
</feature>
<keyword evidence="4" id="KW-1185">Reference proteome</keyword>
<dbReference type="PANTHER" id="PTHR32063">
    <property type="match status" value="1"/>
</dbReference>
<evidence type="ECO:0000313" key="3">
    <source>
        <dbReference type="EMBL" id="QDU57251.1"/>
    </source>
</evidence>
<feature type="transmembrane region" description="Helical" evidence="2">
    <location>
        <begin position="393"/>
        <end position="414"/>
    </location>
</feature>
<dbReference type="EMBL" id="CP036278">
    <property type="protein sequence ID" value="QDU57251.1"/>
    <property type="molecule type" value="Genomic_DNA"/>
</dbReference>
<feature type="transmembrane region" description="Helical" evidence="2">
    <location>
        <begin position="362"/>
        <end position="381"/>
    </location>
</feature>
<dbReference type="GO" id="GO:0005886">
    <property type="term" value="C:plasma membrane"/>
    <property type="evidence" value="ECO:0007669"/>
    <property type="project" value="TreeGrafter"/>
</dbReference>
<dbReference type="RefSeq" id="WP_145248293.1">
    <property type="nucleotide sequence ID" value="NZ_CP036278.1"/>
</dbReference>
<feature type="transmembrane region" description="Helical" evidence="2">
    <location>
        <begin position="858"/>
        <end position="877"/>
    </location>
</feature>
<feature type="transmembrane region" description="Helical" evidence="2">
    <location>
        <begin position="909"/>
        <end position="931"/>
    </location>
</feature>
<dbReference type="GO" id="GO:0042910">
    <property type="term" value="F:xenobiotic transmembrane transporter activity"/>
    <property type="evidence" value="ECO:0007669"/>
    <property type="project" value="TreeGrafter"/>
</dbReference>
<gene>
    <name evidence="3" type="primary">acrF</name>
    <name evidence="3" type="ORF">Pan181_34660</name>
</gene>
<dbReference type="Proteomes" id="UP000315750">
    <property type="component" value="Chromosome"/>
</dbReference>
<feature type="transmembrane region" description="Helical" evidence="2">
    <location>
        <begin position="332"/>
        <end position="355"/>
    </location>
</feature>
<proteinExistence type="predicted"/>
<feature type="transmembrane region" description="Helical" evidence="2">
    <location>
        <begin position="466"/>
        <end position="492"/>
    </location>
</feature>
<organism evidence="3 4">
    <name type="scientific">Aeoliella mucimassa</name>
    <dbReference type="NCBI Taxonomy" id="2527972"/>
    <lineage>
        <taxon>Bacteria</taxon>
        <taxon>Pseudomonadati</taxon>
        <taxon>Planctomycetota</taxon>
        <taxon>Planctomycetia</taxon>
        <taxon>Pirellulales</taxon>
        <taxon>Lacipirellulaceae</taxon>
        <taxon>Aeoliella</taxon>
    </lineage>
</organism>
<dbReference type="OrthoDB" id="9757876at2"/>
<feature type="transmembrane region" description="Helical" evidence="2">
    <location>
        <begin position="987"/>
        <end position="1011"/>
    </location>
</feature>
<feature type="transmembrane region" description="Helical" evidence="2">
    <location>
        <begin position="884"/>
        <end position="903"/>
    </location>
</feature>
<feature type="transmembrane region" description="Helical" evidence="2">
    <location>
        <begin position="12"/>
        <end position="29"/>
    </location>
</feature>